<dbReference type="OrthoDB" id="6781223at2759"/>
<keyword evidence="3" id="KW-1185">Reference proteome</keyword>
<feature type="region of interest" description="Disordered" evidence="1">
    <location>
        <begin position="1"/>
        <end position="119"/>
    </location>
</feature>
<organism evidence="2 3">
    <name type="scientific">Psylliodes chrysocephalus</name>
    <dbReference type="NCBI Taxonomy" id="3402493"/>
    <lineage>
        <taxon>Eukaryota</taxon>
        <taxon>Metazoa</taxon>
        <taxon>Ecdysozoa</taxon>
        <taxon>Arthropoda</taxon>
        <taxon>Hexapoda</taxon>
        <taxon>Insecta</taxon>
        <taxon>Pterygota</taxon>
        <taxon>Neoptera</taxon>
        <taxon>Endopterygota</taxon>
        <taxon>Coleoptera</taxon>
        <taxon>Polyphaga</taxon>
        <taxon>Cucujiformia</taxon>
        <taxon>Chrysomeloidea</taxon>
        <taxon>Chrysomelidae</taxon>
        <taxon>Galerucinae</taxon>
        <taxon>Alticini</taxon>
        <taxon>Psylliodes</taxon>
    </lineage>
</organism>
<evidence type="ECO:0000313" key="3">
    <source>
        <dbReference type="Proteomes" id="UP001153636"/>
    </source>
</evidence>
<dbReference type="AlphaFoldDB" id="A0A9P0G723"/>
<proteinExistence type="predicted"/>
<dbReference type="Proteomes" id="UP001153636">
    <property type="component" value="Chromosome 17"/>
</dbReference>
<feature type="compositionally biased region" description="Polar residues" evidence="1">
    <location>
        <begin position="1"/>
        <end position="14"/>
    </location>
</feature>
<gene>
    <name evidence="2" type="ORF">PSYICH_LOCUS5539</name>
</gene>
<evidence type="ECO:0000256" key="1">
    <source>
        <dbReference type="SAM" id="MobiDB-lite"/>
    </source>
</evidence>
<reference evidence="2" key="1">
    <citation type="submission" date="2022-01" db="EMBL/GenBank/DDBJ databases">
        <authorList>
            <person name="King R."/>
        </authorList>
    </citation>
    <scope>NUCLEOTIDE SEQUENCE</scope>
</reference>
<evidence type="ECO:0000313" key="2">
    <source>
        <dbReference type="EMBL" id="CAH1104524.1"/>
    </source>
</evidence>
<name>A0A9P0G723_9CUCU</name>
<accession>A0A9P0G723</accession>
<feature type="compositionally biased region" description="Polar residues" evidence="1">
    <location>
        <begin position="110"/>
        <end position="119"/>
    </location>
</feature>
<sequence>MDTTIKNNPQQEGNTLGDATPEQEKPDLNNTETGLQNTPENITENQGTHNINTPILSISASDDKSDDYVDADDNTNTMTTNNKPNPIEGENNPAPPGIQSQEAPIPPPNNSQRPTPQMQAFQSAYVAESKHPTKMTIKRMEMPTEDSDSEFDDEIGKIVKRKRKNTPKDTPNMAKTVEKPTTSDPAVNKNKNKPPSKTAPAATNNKKALMPPIVVDGKTVNQTALFQDLRAKIKGGFSVKHTNSSTILFVDDKDDHQRVLKSVKEENIAHHTYTTSEDKSHAFVLRGLAEGTQTQHIEDDLVAEYDIKVRNIFRMNTKNRPFYL</sequence>
<feature type="compositionally biased region" description="Polar residues" evidence="1">
    <location>
        <begin position="28"/>
        <end position="58"/>
    </location>
</feature>
<feature type="region of interest" description="Disordered" evidence="1">
    <location>
        <begin position="161"/>
        <end position="205"/>
    </location>
</feature>
<protein>
    <submittedName>
        <fullName evidence="2">Uncharacterized protein</fullName>
    </submittedName>
</protein>
<dbReference type="EMBL" id="OV651829">
    <property type="protein sequence ID" value="CAH1104524.1"/>
    <property type="molecule type" value="Genomic_DNA"/>
</dbReference>